<gene>
    <name evidence="1" type="ORF">BDR25DRAFT_319594</name>
</gene>
<name>A0ACB6QA71_9PLEO</name>
<organism evidence="1 2">
    <name type="scientific">Lindgomyces ingoldianus</name>
    <dbReference type="NCBI Taxonomy" id="673940"/>
    <lineage>
        <taxon>Eukaryota</taxon>
        <taxon>Fungi</taxon>
        <taxon>Dikarya</taxon>
        <taxon>Ascomycota</taxon>
        <taxon>Pezizomycotina</taxon>
        <taxon>Dothideomycetes</taxon>
        <taxon>Pleosporomycetidae</taxon>
        <taxon>Pleosporales</taxon>
        <taxon>Lindgomycetaceae</taxon>
        <taxon>Lindgomyces</taxon>
    </lineage>
</organism>
<keyword evidence="2" id="KW-1185">Reference proteome</keyword>
<evidence type="ECO:0000313" key="2">
    <source>
        <dbReference type="Proteomes" id="UP000799755"/>
    </source>
</evidence>
<dbReference type="Proteomes" id="UP000799755">
    <property type="component" value="Unassembled WGS sequence"/>
</dbReference>
<sequence>MLCLNKAKRAACLRAAALRGRAARKPAPTTPRRAAPTTPRRPTRIRKPAPTTPRRPAPTTPCQPPPSALRAQSCLGCIKSALTGRSSKKHSCLPLPPVAVVYAQQFVAALIAKDKQ</sequence>
<proteinExistence type="predicted"/>
<comment type="caution">
    <text evidence="1">The sequence shown here is derived from an EMBL/GenBank/DDBJ whole genome shotgun (WGS) entry which is preliminary data.</text>
</comment>
<protein>
    <submittedName>
        <fullName evidence="1">Uncharacterized protein</fullName>
    </submittedName>
</protein>
<evidence type="ECO:0000313" key="1">
    <source>
        <dbReference type="EMBL" id="KAF2463934.1"/>
    </source>
</evidence>
<dbReference type="EMBL" id="MU003543">
    <property type="protein sequence ID" value="KAF2463934.1"/>
    <property type="molecule type" value="Genomic_DNA"/>
</dbReference>
<reference evidence="1" key="1">
    <citation type="journal article" date="2020" name="Stud. Mycol.">
        <title>101 Dothideomycetes genomes: a test case for predicting lifestyles and emergence of pathogens.</title>
        <authorList>
            <person name="Haridas S."/>
            <person name="Albert R."/>
            <person name="Binder M."/>
            <person name="Bloem J."/>
            <person name="Labutti K."/>
            <person name="Salamov A."/>
            <person name="Andreopoulos B."/>
            <person name="Baker S."/>
            <person name="Barry K."/>
            <person name="Bills G."/>
            <person name="Bluhm B."/>
            <person name="Cannon C."/>
            <person name="Castanera R."/>
            <person name="Culley D."/>
            <person name="Daum C."/>
            <person name="Ezra D."/>
            <person name="Gonzalez J."/>
            <person name="Henrissat B."/>
            <person name="Kuo A."/>
            <person name="Liang C."/>
            <person name="Lipzen A."/>
            <person name="Lutzoni F."/>
            <person name="Magnuson J."/>
            <person name="Mondo S."/>
            <person name="Nolan M."/>
            <person name="Ohm R."/>
            <person name="Pangilinan J."/>
            <person name="Park H.-J."/>
            <person name="Ramirez L."/>
            <person name="Alfaro M."/>
            <person name="Sun H."/>
            <person name="Tritt A."/>
            <person name="Yoshinaga Y."/>
            <person name="Zwiers L.-H."/>
            <person name="Turgeon B."/>
            <person name="Goodwin S."/>
            <person name="Spatafora J."/>
            <person name="Crous P."/>
            <person name="Grigoriev I."/>
        </authorList>
    </citation>
    <scope>NUCLEOTIDE SEQUENCE</scope>
    <source>
        <strain evidence="1">ATCC 200398</strain>
    </source>
</reference>
<accession>A0ACB6QA71</accession>